<evidence type="ECO:0000313" key="2">
    <source>
        <dbReference type="Proteomes" id="UP000499080"/>
    </source>
</evidence>
<dbReference type="GO" id="GO:0003676">
    <property type="term" value="F:nucleic acid binding"/>
    <property type="evidence" value="ECO:0007669"/>
    <property type="project" value="InterPro"/>
</dbReference>
<sequence>MVQLHPHCRETHFPHSRRNGLEAITCASRSTPIVVRGTLTGQRYVYDIFQPQVGPLLHGLPGAIFQKDNARPRTARVALDIQRHVQTLPWPARSPDLSPIEHVWDQLKRHMPLCYSVHDL</sequence>
<evidence type="ECO:0000313" key="1">
    <source>
        <dbReference type="EMBL" id="GBL74545.1"/>
    </source>
</evidence>
<organism evidence="1 2">
    <name type="scientific">Araneus ventricosus</name>
    <name type="common">Orbweaver spider</name>
    <name type="synonym">Epeira ventricosa</name>
    <dbReference type="NCBI Taxonomy" id="182803"/>
    <lineage>
        <taxon>Eukaryota</taxon>
        <taxon>Metazoa</taxon>
        <taxon>Ecdysozoa</taxon>
        <taxon>Arthropoda</taxon>
        <taxon>Chelicerata</taxon>
        <taxon>Arachnida</taxon>
        <taxon>Araneae</taxon>
        <taxon>Araneomorphae</taxon>
        <taxon>Entelegynae</taxon>
        <taxon>Araneoidea</taxon>
        <taxon>Araneidae</taxon>
        <taxon>Araneus</taxon>
    </lineage>
</organism>
<dbReference type="AlphaFoldDB" id="A0A4Y2A5C3"/>
<dbReference type="OrthoDB" id="6427837at2759"/>
<keyword evidence="2" id="KW-1185">Reference proteome</keyword>
<protein>
    <recommendedName>
        <fullName evidence="3">Tc1-like transposase DDE domain-containing protein</fullName>
    </recommendedName>
</protein>
<accession>A0A4Y2A5C3</accession>
<name>A0A4Y2A5C3_ARAVE</name>
<proteinExistence type="predicted"/>
<reference evidence="1 2" key="1">
    <citation type="journal article" date="2019" name="Sci. Rep.">
        <title>Orb-weaving spider Araneus ventricosus genome elucidates the spidroin gene catalogue.</title>
        <authorList>
            <person name="Kono N."/>
            <person name="Nakamura H."/>
            <person name="Ohtoshi R."/>
            <person name="Moran D.A.P."/>
            <person name="Shinohara A."/>
            <person name="Yoshida Y."/>
            <person name="Fujiwara M."/>
            <person name="Mori M."/>
            <person name="Tomita M."/>
            <person name="Arakawa K."/>
        </authorList>
    </citation>
    <scope>NUCLEOTIDE SEQUENCE [LARGE SCALE GENOMIC DNA]</scope>
</reference>
<dbReference type="Gene3D" id="3.30.420.10">
    <property type="entry name" value="Ribonuclease H-like superfamily/Ribonuclease H"/>
    <property type="match status" value="1"/>
</dbReference>
<dbReference type="Proteomes" id="UP000499080">
    <property type="component" value="Unassembled WGS sequence"/>
</dbReference>
<comment type="caution">
    <text evidence="1">The sequence shown here is derived from an EMBL/GenBank/DDBJ whole genome shotgun (WGS) entry which is preliminary data.</text>
</comment>
<dbReference type="EMBL" id="BGPR01000005">
    <property type="protein sequence ID" value="GBL74545.1"/>
    <property type="molecule type" value="Genomic_DNA"/>
</dbReference>
<dbReference type="InterPro" id="IPR036397">
    <property type="entry name" value="RNaseH_sf"/>
</dbReference>
<gene>
    <name evidence="1" type="ORF">AVEN_235468_1</name>
</gene>
<evidence type="ECO:0008006" key="3">
    <source>
        <dbReference type="Google" id="ProtNLM"/>
    </source>
</evidence>